<dbReference type="RefSeq" id="WP_094473326.1">
    <property type="nucleotide sequence ID" value="NZ_NOXT01000100.1"/>
</dbReference>
<evidence type="ECO:0000313" key="3">
    <source>
        <dbReference type="Proteomes" id="UP000216991"/>
    </source>
</evidence>
<protein>
    <recommendedName>
        <fullName evidence="4">Phosphonoacetaldehyde methylase</fullName>
    </recommendedName>
</protein>
<dbReference type="Proteomes" id="UP000216991">
    <property type="component" value="Unassembled WGS sequence"/>
</dbReference>
<dbReference type="AlphaFoldDB" id="A0A255YQI7"/>
<gene>
    <name evidence="2" type="ORF">CHU93_06655</name>
</gene>
<sequence>MSGEFTNERFPKSALYAAGALIGVSILTVGSIRAGFLPAPETAPQSRERLQVATVATRDFRFEDRADGALLVYDIAANRLVFVFPAGSNTGFIRGVMRGLMRERRLHEVARTGPVTVTQWADGALTLTDQLTGRIIELGSFGHTNRAAFAQLLVPYAPGGPGVPQQPIVAAIPAANSASPFFGGA</sequence>
<organism evidence="2 3">
    <name type="scientific">Sandarakinorhabdus cyanobacteriorum</name>
    <dbReference type="NCBI Taxonomy" id="1981098"/>
    <lineage>
        <taxon>Bacteria</taxon>
        <taxon>Pseudomonadati</taxon>
        <taxon>Pseudomonadota</taxon>
        <taxon>Alphaproteobacteria</taxon>
        <taxon>Sphingomonadales</taxon>
        <taxon>Sphingosinicellaceae</taxon>
        <taxon>Sandarakinorhabdus</taxon>
    </lineage>
</organism>
<keyword evidence="3" id="KW-1185">Reference proteome</keyword>
<dbReference type="InterPro" id="IPR017495">
    <property type="entry name" value="PuhC"/>
</dbReference>
<accession>A0A255YQI7</accession>
<keyword evidence="1" id="KW-1133">Transmembrane helix</keyword>
<keyword evidence="1" id="KW-0812">Transmembrane</keyword>
<comment type="caution">
    <text evidence="2">The sequence shown here is derived from an EMBL/GenBank/DDBJ whole genome shotgun (WGS) entry which is preliminary data.</text>
</comment>
<evidence type="ECO:0000256" key="1">
    <source>
        <dbReference type="SAM" id="Phobius"/>
    </source>
</evidence>
<feature type="transmembrane region" description="Helical" evidence="1">
    <location>
        <begin position="15"/>
        <end position="39"/>
    </location>
</feature>
<reference evidence="2 3" key="1">
    <citation type="submission" date="2017-07" db="EMBL/GenBank/DDBJ databases">
        <title>Sandarakinorhabdus cyanobacteriorum sp. nov., a novel bacterium isolated from cyanobacterial aggregates in a eutrophic lake.</title>
        <authorList>
            <person name="Cai H."/>
        </authorList>
    </citation>
    <scope>NUCLEOTIDE SEQUENCE [LARGE SCALE GENOMIC DNA]</scope>
    <source>
        <strain evidence="2 3">TH057</strain>
    </source>
</reference>
<dbReference type="EMBL" id="NOXT01000100">
    <property type="protein sequence ID" value="OYQ30680.1"/>
    <property type="molecule type" value="Genomic_DNA"/>
</dbReference>
<name>A0A255YQI7_9SPHN</name>
<dbReference type="NCBIfam" id="TIGR03054">
    <property type="entry name" value="photo_alph_chp1"/>
    <property type="match status" value="1"/>
</dbReference>
<evidence type="ECO:0000313" key="2">
    <source>
        <dbReference type="EMBL" id="OYQ30680.1"/>
    </source>
</evidence>
<dbReference type="OrthoDB" id="7848123at2"/>
<proteinExistence type="predicted"/>
<keyword evidence="1" id="KW-0472">Membrane</keyword>
<evidence type="ECO:0008006" key="4">
    <source>
        <dbReference type="Google" id="ProtNLM"/>
    </source>
</evidence>